<feature type="region of interest" description="Disordered" evidence="3">
    <location>
        <begin position="239"/>
        <end position="288"/>
    </location>
</feature>
<dbReference type="STRING" id="13370.A0A448YN74"/>
<evidence type="ECO:0000313" key="6">
    <source>
        <dbReference type="Proteomes" id="UP000290900"/>
    </source>
</evidence>
<dbReference type="OrthoDB" id="28245at2759"/>
<dbReference type="InParanoid" id="A0A448YN74"/>
<dbReference type="SMART" id="SM00323">
    <property type="entry name" value="RasGAP"/>
    <property type="match status" value="1"/>
</dbReference>
<dbReference type="InterPro" id="IPR011993">
    <property type="entry name" value="PH-like_dom_sf"/>
</dbReference>
<feature type="region of interest" description="Disordered" evidence="3">
    <location>
        <begin position="804"/>
        <end position="828"/>
    </location>
</feature>
<proteinExistence type="predicted"/>
<reference evidence="5 6" key="1">
    <citation type="submission" date="2018-12" db="EMBL/GenBank/DDBJ databases">
        <authorList>
            <person name="Tiukova I."/>
            <person name="Dainat J."/>
        </authorList>
    </citation>
    <scope>NUCLEOTIDE SEQUENCE [LARGE SCALE GENOMIC DNA]</scope>
</reference>
<dbReference type="EMBL" id="CAACVR010000023">
    <property type="protein sequence ID" value="VEU22382.1"/>
    <property type="molecule type" value="Genomic_DNA"/>
</dbReference>
<dbReference type="InterPro" id="IPR008936">
    <property type="entry name" value="Rho_GTPase_activation_prot"/>
</dbReference>
<dbReference type="InterPro" id="IPR036865">
    <property type="entry name" value="CRAL-TRIO_dom_sf"/>
</dbReference>
<protein>
    <submittedName>
        <fullName evidence="5">DEKNAAC103594</fullName>
    </submittedName>
</protein>
<dbReference type="InterPro" id="IPR039360">
    <property type="entry name" value="Ras_GTPase"/>
</dbReference>
<keyword evidence="1" id="KW-0343">GTPase activation</keyword>
<organism evidence="5 6">
    <name type="scientific">Brettanomyces naardenensis</name>
    <name type="common">Yeast</name>
    <dbReference type="NCBI Taxonomy" id="13370"/>
    <lineage>
        <taxon>Eukaryota</taxon>
        <taxon>Fungi</taxon>
        <taxon>Dikarya</taxon>
        <taxon>Ascomycota</taxon>
        <taxon>Saccharomycotina</taxon>
        <taxon>Pichiomycetes</taxon>
        <taxon>Pichiales</taxon>
        <taxon>Pichiaceae</taxon>
        <taxon>Brettanomyces</taxon>
    </lineage>
</organism>
<evidence type="ECO:0000256" key="2">
    <source>
        <dbReference type="ARBA" id="ARBA00022553"/>
    </source>
</evidence>
<feature type="domain" description="Ras-GAP" evidence="4">
    <location>
        <begin position="1028"/>
        <end position="1218"/>
    </location>
</feature>
<dbReference type="Gene3D" id="1.10.506.10">
    <property type="entry name" value="GTPase Activation - p120gap, domain 1"/>
    <property type="match status" value="1"/>
</dbReference>
<dbReference type="PANTHER" id="PTHR10194:SF142">
    <property type="entry name" value="NEUROFIBROMIN"/>
    <property type="match status" value="1"/>
</dbReference>
<dbReference type="InterPro" id="IPR001251">
    <property type="entry name" value="CRAL-TRIO_dom"/>
</dbReference>
<feature type="compositionally biased region" description="Acidic residues" evidence="3">
    <location>
        <begin position="244"/>
        <end position="260"/>
    </location>
</feature>
<dbReference type="PROSITE" id="PS50018">
    <property type="entry name" value="RAS_GTPASE_ACTIV_2"/>
    <property type="match status" value="1"/>
</dbReference>
<dbReference type="Gene3D" id="2.30.29.30">
    <property type="entry name" value="Pleckstrin-homology domain (PH domain)/Phosphotyrosine-binding domain (PTB)"/>
    <property type="match status" value="1"/>
</dbReference>
<gene>
    <name evidence="5" type="ORF">BRENAR_LOCUS3113</name>
</gene>
<dbReference type="Pfam" id="PF13716">
    <property type="entry name" value="CRAL_TRIO_2"/>
    <property type="match status" value="1"/>
</dbReference>
<evidence type="ECO:0000313" key="5">
    <source>
        <dbReference type="EMBL" id="VEU22382.1"/>
    </source>
</evidence>
<keyword evidence="2" id="KW-0597">Phosphoprotein</keyword>
<accession>A0A448YN74</accession>
<sequence>MYRSDDFLAAQSDASIVAAVDALFDSLYKSLDFKFYHKAATKILAALLLLLPRQFSRYLQDERPQKTTFGIKRSTIFKTTPSAKQRFLADFYHVLEHYPDSASSLTAVMLVGCVLSTFDASNPVATFTWRIFDSVQAELKQADAGDPSIGAPADPNLMVHLHRDLFAVSMTMDPVRVTKRIINLCSQTKRPSIERLEPVFGGLRRLIEIPSIAIDIFPYLQEVSPSVLRIVHKLAKKLARDGQTGDDDDDYSDSTEEEESNSSVIDLEEALRGKSDEPRSPVSTSRTKRLTRKVRELGGVSGSSLSPTMVASSARSVLSSTSLASSLSTEGLRKVLSDALDIYRVCPFVCYTVFVDFSHEFEFVTFEKRFLPFVTPIAALLVDKDATLAASAESFLLSFPLTAANSVPARSMVAYLASSIITDAIGKVSVLPSIDQPQRERLVKLIARFVGLVTTYCDMNDLVVSRGSGAVLRYHQAGSCDRIIKNFERAMFLGLFSDNLDTIRVSRRLLQAYVRILTSPYHYEWCFSRETLPLVNGILAGKLPTGRLAIRKKLRDHLCTIVEPAQTLLDVWNIMYSKISSSNNFEAIEEMVGEDYDPDSIPFAPSDDYGEYVASLGGIIMAPSFATDPRQPILQQKLTRFLDNSVVSLFSSDAKRREHCREVLCVSVHPLLCQLLLDLVEKHLPRFERALKRHQYNLCELYINVVRAICNAGGTGTVDSSASFDLFFHAAQLWNVNYRLLKLLNFVVSSAGFLRLKLKFCKLQVLFLSKIGELAMHGNILRKNEYARVAAKYLEDSFEGSAAVSTDSSTSSSEDSHSVSSSGSSSPVSSFAFGKVLSFDVKPSRPTLSPLERAELMELHLNIKVESSMMLRVVFHRLPLDTPSHSSKDDKLAAGVIFSNYFNMFVRILERMNGTEVGGTNPKKPDIPAEVSATSLRSQSIIHNVIQALVNLLSSNSEIGLKYSLPLGYHHDSLIRVSFINVFSKIIEDVYAPKTDARRQSLLKFSELLFSDKPGLLIASVDVCPRSDVNAFASALLQVTDDYRKCMSILACLLRSEISSVAHSVEILRSNTVTTRMVTLYSHTVAAEYLIQILHPPLQTLIDSGEFFEIEKVESLDESTRQHNVDLFMRYLKLVLDSITDSVALIPPVIRAISRAIFDAAASRFPQSKYTALGAYLFLRLYNPSIVSPDRAGIVDCEDTDFKRSAIQIARILQLIVNDTPPAGKFPLLQGREDTLSAMNRQIIEFMDEVINVEDPMAGSCDVVFNHNAGIVFFHSFFYDHWMEIRARYSRTMPMYDDTKEYKVECIKRVDSLLCVLGLPARVKGYQIPESIKSDKSEKGLQLYEFMSQASLKDVQIDDCLSVLVTRDGMPLIVLRLTEVPTAVTNDELVYLMIQTLSKYWEQPYCYLIDCTGYIEDTRFGPAFLRYCSMIPERFRANCSRAYFCNVSPQFYVCLKGYHYDSSGGVPPNTEFRFISSDDDSKSLLNAGLVSFTNKLTNDERVVFHDVSLYQSSAHRFVPVKLKVGNQYVQIFSGLPQRLKLGSKMRLVRTVDVYKISNLAEIAASNFTGVFNELSMVNSATGQRLVLASPKKVEIMRTLYFSRGRKHEGDVGEEEPEAEGASGVKTSTDVGMISANPSEAPIFSSLQLSLGQLLNISFAGLLYPADAIRNASFALLASLTRLFHFSVGRKIENVDGVTFPFGEVSYICSVSTQLARNHPQLTYPVLNGFFAAFDDAAPQSKASVVMYAAPWVQNIYKHVFLADRKKGPDRTAELVRRFVRASRNSVHVTQTFLYFIWSEISLEDKLVEVIIDEIVAAAIDHEAEGHGWAEITRYWPVAPTIEVCSFLLGRLRKKSYSLLVDESEIEVHTTWIETTVLARFLAYLVFDSLPFVEAFLGDIFYVVSIYMDSGPLELRKCMSKLIIRTLHSYLAREGLTEAQRSRIRDQIELLNGARFRMLFGLTREDSSELFTRTSSALAPGEVINRAGAVTALCDLLVGFLKEFCNADDYDSQLARWNGYVMTVAFDQKSQLRGQAVLILGSLTKEGISSALLARFLGLLHQTFGRFSAGSIEEAKKFIPLLTCVLHAFARALEGVKADSEFLPRFFWFAYSLLFFDNALFYYYGLQFMRTAVTKMGVHLRAVNTLRALSDKASANAAEAEAVSTASSSTPAPSTPPITIADYVSSYRDPILPALEACESLNGITFSIRSFDAIMVSLYAKGLAVPFCYTSSLETMEALLKVRYAEGIPGYSTYLFYMYILSSSNEELAEVLRRCDIPADSLEFTTKTGTKIPRVISQWYRMDDANSVSCCLSALKFFRSGKVNEMSSARALLLFGALQSARPDQVYGLWDEISGVLQGFIESSSTTYLLEMSLDVVSKMMASPECKNRERYQRDAWKTLENAKLTGLKELGFSNKDPFDTGISDEVFQERKKKYVYVNKVIDTLRELTEGSSDE</sequence>
<keyword evidence="6" id="KW-1185">Reference proteome</keyword>
<dbReference type="Pfam" id="PF00616">
    <property type="entry name" value="RasGAP"/>
    <property type="match status" value="1"/>
</dbReference>
<evidence type="ECO:0000259" key="4">
    <source>
        <dbReference type="PROSITE" id="PS50018"/>
    </source>
</evidence>
<evidence type="ECO:0000256" key="1">
    <source>
        <dbReference type="ARBA" id="ARBA00022468"/>
    </source>
</evidence>
<name>A0A448YN74_BRENA</name>
<dbReference type="Gene3D" id="3.40.525.10">
    <property type="entry name" value="CRAL-TRIO lipid binding domain"/>
    <property type="match status" value="1"/>
</dbReference>
<feature type="compositionally biased region" description="Basic and acidic residues" evidence="3">
    <location>
        <begin position="269"/>
        <end position="279"/>
    </location>
</feature>
<dbReference type="GO" id="GO:0005096">
    <property type="term" value="F:GTPase activator activity"/>
    <property type="evidence" value="ECO:0007669"/>
    <property type="project" value="UniProtKB-KW"/>
</dbReference>
<evidence type="ECO:0000256" key="3">
    <source>
        <dbReference type="SAM" id="MobiDB-lite"/>
    </source>
</evidence>
<dbReference type="Proteomes" id="UP000290900">
    <property type="component" value="Unassembled WGS sequence"/>
</dbReference>
<dbReference type="FunCoup" id="A0A448YN74">
    <property type="interactions" value="157"/>
</dbReference>
<dbReference type="PANTHER" id="PTHR10194">
    <property type="entry name" value="RAS GTPASE-ACTIVATING PROTEINS"/>
    <property type="match status" value="1"/>
</dbReference>
<dbReference type="InterPro" id="IPR001936">
    <property type="entry name" value="RasGAP_dom"/>
</dbReference>
<dbReference type="SUPFAM" id="SSF48350">
    <property type="entry name" value="GTPase activation domain, GAP"/>
    <property type="match status" value="1"/>
</dbReference>